<dbReference type="STRING" id="320771.Cflav_PD0377"/>
<dbReference type="Pfam" id="PF04542">
    <property type="entry name" value="Sigma70_r2"/>
    <property type="match status" value="1"/>
</dbReference>
<keyword evidence="10" id="KW-1185">Reference proteome</keyword>
<evidence type="ECO:0000259" key="8">
    <source>
        <dbReference type="Pfam" id="PF08281"/>
    </source>
</evidence>
<dbReference type="Gene3D" id="1.10.10.10">
    <property type="entry name" value="Winged helix-like DNA-binding domain superfamily/Winged helix DNA-binding domain"/>
    <property type="match status" value="1"/>
</dbReference>
<dbReference type="InterPro" id="IPR013249">
    <property type="entry name" value="RNA_pol_sigma70_r4_t2"/>
</dbReference>
<dbReference type="AlphaFoldDB" id="B9XRZ3"/>
<feature type="domain" description="RNA polymerase sigma factor 70 region 4 type 2" evidence="8">
    <location>
        <begin position="121"/>
        <end position="171"/>
    </location>
</feature>
<dbReference type="InterPro" id="IPR007627">
    <property type="entry name" value="RNA_pol_sigma70_r2"/>
</dbReference>
<dbReference type="InterPro" id="IPR013325">
    <property type="entry name" value="RNA_pol_sigma_r2"/>
</dbReference>
<dbReference type="InterPro" id="IPR013324">
    <property type="entry name" value="RNA_pol_sigma_r3/r4-like"/>
</dbReference>
<dbReference type="SUPFAM" id="SSF88659">
    <property type="entry name" value="Sigma3 and sigma4 domains of RNA polymerase sigma factors"/>
    <property type="match status" value="1"/>
</dbReference>
<protein>
    <submittedName>
        <fullName evidence="9">RNA polymerase, sigma-24 subunit, ECF subfamily</fullName>
    </submittedName>
</protein>
<reference evidence="9 10" key="1">
    <citation type="journal article" date="2011" name="J. Bacteriol.">
        <title>Genome sequence of 'Pedosphaera parvula' Ellin514, an aerobic Verrucomicrobial isolate from pasture soil.</title>
        <authorList>
            <person name="Kant R."/>
            <person name="van Passel M.W."/>
            <person name="Sangwan P."/>
            <person name="Palva A."/>
            <person name="Lucas S."/>
            <person name="Copeland A."/>
            <person name="Lapidus A."/>
            <person name="Glavina Del Rio T."/>
            <person name="Dalin E."/>
            <person name="Tice H."/>
            <person name="Bruce D."/>
            <person name="Goodwin L."/>
            <person name="Pitluck S."/>
            <person name="Chertkov O."/>
            <person name="Larimer F.W."/>
            <person name="Land M.L."/>
            <person name="Hauser L."/>
            <person name="Brettin T.S."/>
            <person name="Detter J.C."/>
            <person name="Han S."/>
            <person name="de Vos W.M."/>
            <person name="Janssen P.H."/>
            <person name="Smidt H."/>
        </authorList>
    </citation>
    <scope>NUCLEOTIDE SEQUENCE [LARGE SCALE GENOMIC DNA]</scope>
    <source>
        <strain evidence="9 10">Ellin514</strain>
    </source>
</reference>
<dbReference type="Pfam" id="PF08281">
    <property type="entry name" value="Sigma70_r4_2"/>
    <property type="match status" value="1"/>
</dbReference>
<feature type="region of interest" description="Disordered" evidence="6">
    <location>
        <begin position="319"/>
        <end position="342"/>
    </location>
</feature>
<evidence type="ECO:0000256" key="4">
    <source>
        <dbReference type="ARBA" id="ARBA00023125"/>
    </source>
</evidence>
<keyword evidence="3" id="KW-0731">Sigma factor</keyword>
<evidence type="ECO:0000259" key="7">
    <source>
        <dbReference type="Pfam" id="PF04542"/>
    </source>
</evidence>
<comment type="caution">
    <text evidence="9">The sequence shown here is derived from an EMBL/GenBank/DDBJ whole genome shotgun (WGS) entry which is preliminary data.</text>
</comment>
<gene>
    <name evidence="9" type="ORF">Cflav_PD0377</name>
</gene>
<proteinExistence type="inferred from homology"/>
<keyword evidence="2" id="KW-0805">Transcription regulation</keyword>
<dbReference type="SUPFAM" id="SSF88946">
    <property type="entry name" value="Sigma2 domain of RNA polymerase sigma factors"/>
    <property type="match status" value="1"/>
</dbReference>
<dbReference type="GO" id="GO:0006352">
    <property type="term" value="P:DNA-templated transcription initiation"/>
    <property type="evidence" value="ECO:0007669"/>
    <property type="project" value="InterPro"/>
</dbReference>
<evidence type="ECO:0000313" key="9">
    <source>
        <dbReference type="EMBL" id="EEF57404.1"/>
    </source>
</evidence>
<evidence type="ECO:0000256" key="5">
    <source>
        <dbReference type="ARBA" id="ARBA00023163"/>
    </source>
</evidence>
<evidence type="ECO:0000256" key="3">
    <source>
        <dbReference type="ARBA" id="ARBA00023082"/>
    </source>
</evidence>
<dbReference type="InterPro" id="IPR014284">
    <property type="entry name" value="RNA_pol_sigma-70_dom"/>
</dbReference>
<dbReference type="EMBL" id="ABOX02000070">
    <property type="protein sequence ID" value="EEF57404.1"/>
    <property type="molecule type" value="Genomic_DNA"/>
</dbReference>
<keyword evidence="4" id="KW-0238">DNA-binding</keyword>
<dbReference type="PANTHER" id="PTHR43133:SF8">
    <property type="entry name" value="RNA POLYMERASE SIGMA FACTOR HI_1459-RELATED"/>
    <property type="match status" value="1"/>
</dbReference>
<dbReference type="PANTHER" id="PTHR43133">
    <property type="entry name" value="RNA POLYMERASE ECF-TYPE SIGMA FACTO"/>
    <property type="match status" value="1"/>
</dbReference>
<keyword evidence="5" id="KW-0804">Transcription</keyword>
<sequence length="469" mass="51826">MVMMSEDEQLLRRYAEEGSEPAFGELVRRHVDLVYSAALRMLNGDSHMAQDVTQTVFADLARKAHGLPRGILLAGWLYRHACFTAANVVRGEQRRKARERIAVEMSMASDESTWKGIAPLLEESMEQLGKKEREAIVLRFFKQMDFRSVAVALEVGEDAAQKRVSRGLEKLRMHLKQRGVVVSSAALAAMLTAEGVSSAPVNLAASVTGTALASAAAGGGVSITSIKLMAMTKLKVATAAVVAGLLAAAVWQYQANGKLRNENRTLAERAAQVEQLRAENARLAAQPKTEPGLNQDQLKELLRLRSEVGRLRKEAAEAAKVEEKKAQTARQEPQQKSAEEQAQLEKYAKLSHSQQWVLTLREFVGDNDGQYPTNFQQVLPYLSDGDPYATAATTNQFEILYKGLNKDIAKPSETMVLREREAWQSPDGAWFKTYGFADGHAELHKAADGNFDAYENEHIQRTEESRAAQ</sequence>
<dbReference type="InterPro" id="IPR039425">
    <property type="entry name" value="RNA_pol_sigma-70-like"/>
</dbReference>
<dbReference type="GO" id="GO:0016987">
    <property type="term" value="F:sigma factor activity"/>
    <property type="evidence" value="ECO:0007669"/>
    <property type="project" value="UniProtKB-KW"/>
</dbReference>
<dbReference type="Proteomes" id="UP000003688">
    <property type="component" value="Unassembled WGS sequence"/>
</dbReference>
<name>B9XRZ3_PEDPL</name>
<accession>B9XRZ3</accession>
<feature type="domain" description="RNA polymerase sigma-70 region 2" evidence="7">
    <location>
        <begin position="26"/>
        <end position="94"/>
    </location>
</feature>
<dbReference type="InterPro" id="IPR036388">
    <property type="entry name" value="WH-like_DNA-bd_sf"/>
</dbReference>
<dbReference type="NCBIfam" id="TIGR02937">
    <property type="entry name" value="sigma70-ECF"/>
    <property type="match status" value="1"/>
</dbReference>
<dbReference type="GO" id="GO:0003677">
    <property type="term" value="F:DNA binding"/>
    <property type="evidence" value="ECO:0007669"/>
    <property type="project" value="UniProtKB-KW"/>
</dbReference>
<evidence type="ECO:0000256" key="6">
    <source>
        <dbReference type="SAM" id="MobiDB-lite"/>
    </source>
</evidence>
<evidence type="ECO:0000256" key="1">
    <source>
        <dbReference type="ARBA" id="ARBA00010641"/>
    </source>
</evidence>
<evidence type="ECO:0000256" key="2">
    <source>
        <dbReference type="ARBA" id="ARBA00023015"/>
    </source>
</evidence>
<comment type="similarity">
    <text evidence="1">Belongs to the sigma-70 factor family. ECF subfamily.</text>
</comment>
<evidence type="ECO:0000313" key="10">
    <source>
        <dbReference type="Proteomes" id="UP000003688"/>
    </source>
</evidence>
<organism evidence="9 10">
    <name type="scientific">Pedosphaera parvula (strain Ellin514)</name>
    <dbReference type="NCBI Taxonomy" id="320771"/>
    <lineage>
        <taxon>Bacteria</taxon>
        <taxon>Pseudomonadati</taxon>
        <taxon>Verrucomicrobiota</taxon>
        <taxon>Pedosphaerae</taxon>
        <taxon>Pedosphaerales</taxon>
        <taxon>Pedosphaeraceae</taxon>
        <taxon>Pedosphaera</taxon>
    </lineage>
</organism>
<dbReference type="Gene3D" id="1.10.1740.10">
    <property type="match status" value="1"/>
</dbReference>